<dbReference type="FunFam" id="3.40.50.300:FF:000149">
    <property type="entry name" value="Nuclear valosin-containing protein-like"/>
    <property type="match status" value="1"/>
</dbReference>
<keyword evidence="9" id="KW-0472">Membrane</keyword>
<feature type="domain" description="AAA+ ATPase" evidence="13">
    <location>
        <begin position="783"/>
        <end position="919"/>
    </location>
</feature>
<keyword evidence="5" id="KW-0547">Nucleotide-binding</keyword>
<keyword evidence="8" id="KW-0653">Protein transport</keyword>
<evidence type="ECO:0000256" key="7">
    <source>
        <dbReference type="ARBA" id="ARBA00022840"/>
    </source>
</evidence>
<dbReference type="InterPro" id="IPR003959">
    <property type="entry name" value="ATPase_AAA_core"/>
</dbReference>
<feature type="domain" description="AAA+ ATPase" evidence="13">
    <location>
        <begin position="497"/>
        <end position="649"/>
    </location>
</feature>
<dbReference type="Gene3D" id="3.40.50.300">
    <property type="entry name" value="P-loop containing nucleotide triphosphate hydrolases"/>
    <property type="match status" value="2"/>
</dbReference>
<dbReference type="InterPro" id="IPR027417">
    <property type="entry name" value="P-loop_NTPase"/>
</dbReference>
<dbReference type="Pfam" id="PF00004">
    <property type="entry name" value="AAA"/>
    <property type="match status" value="2"/>
</dbReference>
<keyword evidence="6" id="KW-0378">Hydrolase</keyword>
<evidence type="ECO:0000313" key="15">
    <source>
        <dbReference type="Proteomes" id="UP001367676"/>
    </source>
</evidence>
<dbReference type="Proteomes" id="UP001367676">
    <property type="component" value="Unassembled WGS sequence"/>
</dbReference>
<evidence type="ECO:0000313" key="14">
    <source>
        <dbReference type="EMBL" id="KAK7597723.1"/>
    </source>
</evidence>
<comment type="catalytic activity">
    <reaction evidence="12">
        <text>ATP + H2O = ADP + phosphate + H(+)</text>
        <dbReference type="Rhea" id="RHEA:13065"/>
        <dbReference type="ChEBI" id="CHEBI:15377"/>
        <dbReference type="ChEBI" id="CHEBI:15378"/>
        <dbReference type="ChEBI" id="CHEBI:30616"/>
        <dbReference type="ChEBI" id="CHEBI:43474"/>
        <dbReference type="ChEBI" id="CHEBI:456216"/>
    </reaction>
    <physiologicalReaction direction="left-to-right" evidence="12">
        <dbReference type="Rhea" id="RHEA:13066"/>
    </physiologicalReaction>
</comment>
<dbReference type="SUPFAM" id="SSF52540">
    <property type="entry name" value="P-loop containing nucleoside triphosphate hydrolases"/>
    <property type="match status" value="2"/>
</dbReference>
<dbReference type="InterPro" id="IPR003593">
    <property type="entry name" value="AAA+_ATPase"/>
</dbReference>
<reference evidence="14 15" key="1">
    <citation type="submission" date="2024-03" db="EMBL/GenBank/DDBJ databases">
        <title>Adaptation during the transition from Ophiocordyceps entomopathogen to insect associate is accompanied by gene loss and intensified selection.</title>
        <authorList>
            <person name="Ward C.M."/>
            <person name="Onetto C.A."/>
            <person name="Borneman A.R."/>
        </authorList>
    </citation>
    <scope>NUCLEOTIDE SEQUENCE [LARGE SCALE GENOMIC DNA]</scope>
    <source>
        <strain evidence="14">AWRI1</strain>
        <tissue evidence="14">Single Adult Female</tissue>
    </source>
</reference>
<gene>
    <name evidence="14" type="ORF">V9T40_009948</name>
</gene>
<evidence type="ECO:0000256" key="10">
    <source>
        <dbReference type="ARBA" id="ARBA00032509"/>
    </source>
</evidence>
<dbReference type="SUPFAM" id="SSF54585">
    <property type="entry name" value="Cdc48 domain 2-like"/>
    <property type="match status" value="1"/>
</dbReference>
<dbReference type="Gene3D" id="3.10.330.10">
    <property type="match status" value="1"/>
</dbReference>
<dbReference type="Gene3D" id="2.40.40.20">
    <property type="match status" value="1"/>
</dbReference>
<dbReference type="SMART" id="SM00382">
    <property type="entry name" value="AAA"/>
    <property type="match status" value="2"/>
</dbReference>
<comment type="caution">
    <text evidence="14">The sequence shown here is derived from an EMBL/GenBank/DDBJ whole genome shotgun (WGS) entry which is preliminary data.</text>
</comment>
<dbReference type="GO" id="GO:0005829">
    <property type="term" value="C:cytosol"/>
    <property type="evidence" value="ECO:0007669"/>
    <property type="project" value="TreeGrafter"/>
</dbReference>
<evidence type="ECO:0000256" key="2">
    <source>
        <dbReference type="ARBA" id="ARBA00006914"/>
    </source>
</evidence>
<dbReference type="InterPro" id="IPR009010">
    <property type="entry name" value="Asp_de-COase-like_dom_sf"/>
</dbReference>
<evidence type="ECO:0000256" key="9">
    <source>
        <dbReference type="ARBA" id="ARBA00023136"/>
    </source>
</evidence>
<keyword evidence="15" id="KW-1185">Reference proteome</keyword>
<dbReference type="CDD" id="cd01120">
    <property type="entry name" value="RecA-like_superfamily"/>
    <property type="match status" value="1"/>
</dbReference>
<sequence length="1047" mass="117937">MADIIAVIVRFVQVRNNFIHLHSNLLNKFKTSQSGAICIQIESNNRHQFCSCSPTPLNFNGENSLNIDPSFAQTLGLKQSDAVIISPAKSLQHLEMIYVTPLCLDDWNIMENSAETIQSTLLNQIRVVNLHQIFKIWISKSFTVEVHVDSLDSGVSCGILESNTRVIVSPTPKICNECSADMFNSNGNTSLNVWDFFKDVFSFAVKNEEHIPTPQENENSLKFTFNGIFRCVPYKASIFNFSSKFYNFPNNIFVSKAHLKNVKSTKLEGSVLCRLTRIPYVSSKLSKDTKSEENNLFSGEPSQEIFAYLHLVDDNIVDKVTFDLLNSYPSIFISEAVQHSVNSKMNSKVKLDIITNRKLGNKVTEINYHVFNSDNSEDHEDISVEIKNELSSYAKLFGKLILNNNSVLTLFSHSYVLYISFNPANQSFVEMDLEDINICDFRHLFREIDNKCSNTVQKNVDFEVVSLSFFEDIVRELKNRFLLKLKITRPKVLSDAADNLTLLEGDSGTGKTTLINLFCENLSSSEYGIFTKKISCKTLKGKMIPKLKKVLTNALLECVHFQPAVLCLDDLDVLFFVSKENRQERSENGVTYSLRLSSMISDLIRSFSKHYVAVLATVKDVSCLESCVFSSRGASLFSTSLRIPTLNQFMRQESFVQLLSGRSNVLVPEFIMEKDNLNSIVERMNGYCIQDMFDLVDRVCFESVKRQVSVENTTQISQICEFDIDNAIAAIVPLSLKGIDFYKNSSVTWKDVGGLEAAKQHLMEVLIWPARYPKIFEQCPLKMQSGVLLFGVPGCGKTLLASAIAGESGLNFISIKGPELLSKFVGASEEGIRNTFRKAQNARPCILFFDEFDSLAPRRGNDITGATDRVVNQLLTALDGVEAVSGVWTLAATSRPDLIDPALLRPGRLGTLVHCPLPNKDERRSILEVMSTSMDLAEDVDLNVIAKLTDGYTGADLRAILYSAFIQADKLNQLQIKSNLLRQKPEDTCTKFKADKINMQCLIEAVQGMKPSLKVEERLQYEKTYKRFLRTEESFDIKLNEQRLTYA</sequence>
<dbReference type="SUPFAM" id="SSF50692">
    <property type="entry name" value="ADC-like"/>
    <property type="match status" value="1"/>
</dbReference>
<keyword evidence="3" id="KW-0813">Transport</keyword>
<dbReference type="Pfam" id="PF09262">
    <property type="entry name" value="PEX-1N"/>
    <property type="match status" value="1"/>
</dbReference>
<organism evidence="14 15">
    <name type="scientific">Parthenolecanium corni</name>
    <dbReference type="NCBI Taxonomy" id="536013"/>
    <lineage>
        <taxon>Eukaryota</taxon>
        <taxon>Metazoa</taxon>
        <taxon>Ecdysozoa</taxon>
        <taxon>Arthropoda</taxon>
        <taxon>Hexapoda</taxon>
        <taxon>Insecta</taxon>
        <taxon>Pterygota</taxon>
        <taxon>Neoptera</taxon>
        <taxon>Paraneoptera</taxon>
        <taxon>Hemiptera</taxon>
        <taxon>Sternorrhyncha</taxon>
        <taxon>Coccoidea</taxon>
        <taxon>Coccidae</taxon>
        <taxon>Parthenolecanium</taxon>
    </lineage>
</organism>
<keyword evidence="4" id="KW-0962">Peroxisome biogenesis</keyword>
<evidence type="ECO:0000256" key="12">
    <source>
        <dbReference type="ARBA" id="ARBA00048778"/>
    </source>
</evidence>
<accession>A0AAN9Y6Y4</accession>
<evidence type="ECO:0000259" key="13">
    <source>
        <dbReference type="SMART" id="SM00382"/>
    </source>
</evidence>
<evidence type="ECO:0000256" key="5">
    <source>
        <dbReference type="ARBA" id="ARBA00022741"/>
    </source>
</evidence>
<evidence type="ECO:0000256" key="1">
    <source>
        <dbReference type="ARBA" id="ARBA00004370"/>
    </source>
</evidence>
<comment type="similarity">
    <text evidence="2">Belongs to the AAA ATPase family.</text>
</comment>
<dbReference type="PANTHER" id="PTHR23077">
    <property type="entry name" value="AAA-FAMILY ATPASE"/>
    <property type="match status" value="1"/>
</dbReference>
<evidence type="ECO:0000256" key="3">
    <source>
        <dbReference type="ARBA" id="ARBA00022448"/>
    </source>
</evidence>
<evidence type="ECO:0000256" key="8">
    <source>
        <dbReference type="ARBA" id="ARBA00022927"/>
    </source>
</evidence>
<name>A0AAN9Y6Y4_9HEMI</name>
<dbReference type="Gene3D" id="1.10.8.60">
    <property type="match status" value="2"/>
</dbReference>
<dbReference type="InterPro" id="IPR003960">
    <property type="entry name" value="ATPase_AAA_CS"/>
</dbReference>
<dbReference type="EMBL" id="JBBCAQ010000017">
    <property type="protein sequence ID" value="KAK7597723.1"/>
    <property type="molecule type" value="Genomic_DNA"/>
</dbReference>
<keyword evidence="7" id="KW-0067">ATP-binding</keyword>
<dbReference type="InterPro" id="IPR041569">
    <property type="entry name" value="AAA_lid_3"/>
</dbReference>
<proteinExistence type="inferred from homology"/>
<dbReference type="GO" id="GO:0005524">
    <property type="term" value="F:ATP binding"/>
    <property type="evidence" value="ECO:0007669"/>
    <property type="project" value="UniProtKB-KW"/>
</dbReference>
<dbReference type="PROSITE" id="PS00674">
    <property type="entry name" value="AAA"/>
    <property type="match status" value="1"/>
</dbReference>
<evidence type="ECO:0000256" key="6">
    <source>
        <dbReference type="ARBA" id="ARBA00022801"/>
    </source>
</evidence>
<evidence type="ECO:0000256" key="4">
    <source>
        <dbReference type="ARBA" id="ARBA00022593"/>
    </source>
</evidence>
<dbReference type="Pfam" id="PF17862">
    <property type="entry name" value="AAA_lid_3"/>
    <property type="match status" value="1"/>
</dbReference>
<dbReference type="GO" id="GO:0005778">
    <property type="term" value="C:peroxisomal membrane"/>
    <property type="evidence" value="ECO:0007669"/>
    <property type="project" value="TreeGrafter"/>
</dbReference>
<evidence type="ECO:0000256" key="11">
    <source>
        <dbReference type="ARBA" id="ARBA00034532"/>
    </source>
</evidence>
<protein>
    <recommendedName>
        <fullName evidence="11">Peroxisomal ATPase PEX1</fullName>
    </recommendedName>
    <alternativeName>
        <fullName evidence="10">Peroxin-1</fullName>
    </alternativeName>
</protein>
<dbReference type="AlphaFoldDB" id="A0AAN9Y6Y4"/>
<dbReference type="InterPro" id="IPR015342">
    <property type="entry name" value="PEX1-N_C-lobe"/>
</dbReference>
<dbReference type="PANTHER" id="PTHR23077:SF12">
    <property type="entry name" value="PEROXISOMAL ATPASE PEX1"/>
    <property type="match status" value="1"/>
</dbReference>
<dbReference type="GO" id="GO:0016887">
    <property type="term" value="F:ATP hydrolysis activity"/>
    <property type="evidence" value="ECO:0007669"/>
    <property type="project" value="InterPro"/>
</dbReference>
<dbReference type="InterPro" id="IPR029067">
    <property type="entry name" value="CDC48_domain_2-like_sf"/>
</dbReference>
<dbReference type="GO" id="GO:0016558">
    <property type="term" value="P:protein import into peroxisome matrix"/>
    <property type="evidence" value="ECO:0007669"/>
    <property type="project" value="TreeGrafter"/>
</dbReference>
<comment type="subcellular location">
    <subcellularLocation>
        <location evidence="1">Membrane</location>
    </subcellularLocation>
</comment>
<dbReference type="InterPro" id="IPR050168">
    <property type="entry name" value="AAA_ATPase_domain"/>
</dbReference>